<accession>A0A1A9HW56</accession>
<dbReference type="SUPFAM" id="SSF54001">
    <property type="entry name" value="Cysteine proteinases"/>
    <property type="match status" value="1"/>
</dbReference>
<dbReference type="KEGG" id="csaz:Cs308_0103"/>
<organism evidence="3 4">
    <name type="scientific">Candidatus Chlamydia sanziniae</name>
    <dbReference type="NCBI Taxonomy" id="1806891"/>
    <lineage>
        <taxon>Bacteria</taxon>
        <taxon>Pseudomonadati</taxon>
        <taxon>Chlamydiota</taxon>
        <taxon>Chlamydiia</taxon>
        <taxon>Chlamydiales</taxon>
        <taxon>Chlamydiaceae</taxon>
        <taxon>Chlamydia/Chlamydophila group</taxon>
        <taxon>Chlamydia</taxon>
    </lineage>
</organism>
<protein>
    <recommendedName>
        <fullName evidence="5">OTU domain-containing protein</fullName>
    </recommendedName>
</protein>
<dbReference type="PATRIC" id="fig|1806891.3.peg.98"/>
<feature type="compositionally biased region" description="Polar residues" evidence="1">
    <location>
        <begin position="946"/>
        <end position="959"/>
    </location>
</feature>
<evidence type="ECO:0000313" key="3">
    <source>
        <dbReference type="EMBL" id="ANH78274.1"/>
    </source>
</evidence>
<dbReference type="EMBL" id="CP014639">
    <property type="protein sequence ID" value="ANH78274.1"/>
    <property type="molecule type" value="Genomic_DNA"/>
</dbReference>
<keyword evidence="2" id="KW-0472">Membrane</keyword>
<feature type="transmembrane region" description="Helical" evidence="2">
    <location>
        <begin position="7"/>
        <end position="28"/>
    </location>
</feature>
<proteinExistence type="predicted"/>
<keyword evidence="4" id="KW-1185">Reference proteome</keyword>
<dbReference type="InterPro" id="IPR038765">
    <property type="entry name" value="Papain-like_cys_pep_sf"/>
</dbReference>
<sequence>MKILRILGYILLHILTLGILLLCHYYKYHNVREQGLPVPPVPDVPEQTTLQVAVQPPKDPQIKAPPSPSLPPYPRLPSTPPLSQEDVFLDSLESLVAIQEQGFAPEYAYFILPGRQDLNPNFIVSYPQYIAQNSLINMDHQRIKANNPALNARERAFATQCLNQLEYLDHNYLIVNVSGDGDCLYRSYGVGYLCALQQARKTCPNIFYEETARLNKLPFATLFPELTQQVINLLTRCHALPSFQQIFDKIILSPHYSMILTSFLKELAAYTARSNIIQNMDMLSAKVMLISDLEEDLLPATTQYLLQQKPSLSQHLIFHPPMPLTSPQEQFYLLLEQLPMLFLTEQEMLELPPEEKQKQKDLEAALSRYFAKLDSLLAALGWEQEEFDTKVKSKLPPIVRHQHNRFLNNLSKRHPMGIPCSSVLSFFACLLNSPTLKTDSTCQTFYNSIDKILYKNISSQKSLENTLGLSPSSTEQMFKFLDSHWQCRITCEHVLVFLTMYNSLKCATHHSQLKRLQIRIAKLLKKDMHMTFEDEGILQHTSILKTIVEKFLQAIHGNPSWQQLYKQVVDSSVMQMLSSSDKTKSDTLYNQALLLIFLIFQHPQFLTNTKTREVAKELKLLVLPFLQYALKKVENQKILGGLTQSILGSIMLNPPEPSVLPWTSPDIVVFCEYFATYPEIVILHDSLLNQLLPLIYKAFPLSGDQSEQALQLIASLETTYKDPWTKFLARLNIVGYCGHHYPQPSPPFSESLINQLSPGFLLYSFLLNHPELRERPTELSTMLKAFYTAATIAYKKALTASAPSLRLYFNTIQLDFKNHKSLREIALRALVSQTKLQSESPTKAFKETLLSYLYSLNINQLYTILDDVKQQAESSHVSGLAQALRKPALCQILSDLTPTHIQELSERHGFCRAGFADEAEADVVLIRFPNHYGCLLRRTAAVSSLSGSSANEATTPETGRSSKRSLEGGPHS</sequence>
<feature type="region of interest" description="Disordered" evidence="1">
    <location>
        <begin position="946"/>
        <end position="972"/>
    </location>
</feature>
<gene>
    <name evidence="3" type="ORF">Cs308_0103</name>
</gene>
<evidence type="ECO:0000256" key="1">
    <source>
        <dbReference type="SAM" id="MobiDB-lite"/>
    </source>
</evidence>
<keyword evidence="2" id="KW-1133">Transmembrane helix</keyword>
<keyword evidence="2" id="KW-0812">Transmembrane</keyword>
<name>A0A1A9HW56_9CHLA</name>
<dbReference type="STRING" id="1806891.Cs308_0103"/>
<dbReference type="AlphaFoldDB" id="A0A1A9HW56"/>
<dbReference type="Proteomes" id="UP000078162">
    <property type="component" value="Chromosome"/>
</dbReference>
<evidence type="ECO:0008006" key="5">
    <source>
        <dbReference type="Google" id="ProtNLM"/>
    </source>
</evidence>
<reference evidence="4" key="1">
    <citation type="submission" date="2016-03" db="EMBL/GenBank/DDBJ databases">
        <title>Culture-independent genomics supports pathogen discovery for uncultivable bacteria within the genus Chlamydia.</title>
        <authorList>
            <person name="Taylor-Brown A."/>
            <person name="Bachmann N.L."/>
            <person name="Borel N."/>
            <person name="Polkinghorne A."/>
        </authorList>
    </citation>
    <scope>NUCLEOTIDE SEQUENCE [LARGE SCALE GENOMIC DNA]</scope>
    <source>
        <strain evidence="4">2742-308</strain>
    </source>
</reference>
<evidence type="ECO:0000313" key="4">
    <source>
        <dbReference type="Proteomes" id="UP000078162"/>
    </source>
</evidence>
<feature type="region of interest" description="Disordered" evidence="1">
    <location>
        <begin position="57"/>
        <end position="76"/>
    </location>
</feature>
<evidence type="ECO:0000256" key="2">
    <source>
        <dbReference type="SAM" id="Phobius"/>
    </source>
</evidence>